<feature type="transmembrane region" description="Helical" evidence="1">
    <location>
        <begin position="115"/>
        <end position="142"/>
    </location>
</feature>
<gene>
    <name evidence="2" type="ORF">EHLA_0422</name>
</gene>
<keyword evidence="1" id="KW-1133">Transmembrane helix</keyword>
<dbReference type="AlphaFoldDB" id="A0A285PPI7"/>
<dbReference type="GO" id="GO:0005886">
    <property type="term" value="C:plasma membrane"/>
    <property type="evidence" value="ECO:0007669"/>
    <property type="project" value="UniProtKB-SubCell"/>
</dbReference>
<keyword evidence="3" id="KW-1185">Reference proteome</keyword>
<dbReference type="EMBL" id="LT907978">
    <property type="protein sequence ID" value="SOB71187.1"/>
    <property type="molecule type" value="Genomic_DNA"/>
</dbReference>
<dbReference type="Pfam" id="PF12679">
    <property type="entry name" value="ABC2_membrane_2"/>
    <property type="match status" value="1"/>
</dbReference>
<dbReference type="RefSeq" id="WP_096239142.1">
    <property type="nucleotide sequence ID" value="NZ_LT907978.1"/>
</dbReference>
<dbReference type="GO" id="GO:0140359">
    <property type="term" value="F:ABC-type transporter activity"/>
    <property type="evidence" value="ECO:0007669"/>
    <property type="project" value="InterPro"/>
</dbReference>
<proteinExistence type="predicted"/>
<keyword evidence="1" id="KW-0472">Membrane</keyword>
<evidence type="ECO:0000313" key="2">
    <source>
        <dbReference type="EMBL" id="SOB71187.1"/>
    </source>
</evidence>
<organism evidence="2 3">
    <name type="scientific">Anaerobutyricum hallii</name>
    <dbReference type="NCBI Taxonomy" id="39488"/>
    <lineage>
        <taxon>Bacteria</taxon>
        <taxon>Bacillati</taxon>
        <taxon>Bacillota</taxon>
        <taxon>Clostridia</taxon>
        <taxon>Lachnospirales</taxon>
        <taxon>Lachnospiraceae</taxon>
        <taxon>Anaerobutyricum</taxon>
    </lineage>
</organism>
<dbReference type="Proteomes" id="UP000217549">
    <property type="component" value="Chromosome I"/>
</dbReference>
<feature type="transmembrane region" description="Helical" evidence="1">
    <location>
        <begin position="74"/>
        <end position="94"/>
    </location>
</feature>
<dbReference type="PANTHER" id="PTHR37305">
    <property type="entry name" value="INTEGRAL MEMBRANE PROTEIN-RELATED"/>
    <property type="match status" value="1"/>
</dbReference>
<feature type="transmembrane region" description="Helical" evidence="1">
    <location>
        <begin position="229"/>
        <end position="251"/>
    </location>
</feature>
<sequence length="256" mass="28600">MKSLLAFMKKEWMEQVRSGRLLILVIIFILLGIMNPAVAKLTPWLIEMMADSLEASGMTVTAVTVSAMDSWVQFFKNAPMGLIAFILLESSIFTKEYQSGTLVLALTKGLDRHKVVISKAIILTLFWTVCYWFCFTITFGYNTYFWDNSIAQNLFFSVICWWLFGSLVVALTVLFSTLSNSNTGVLAGTGCTVLVSYLIGLIPKAKEYLPTLLMDGNSLIYGTVEARSYVTAIYITVLLSVVCLAISFPVFNKKYL</sequence>
<evidence type="ECO:0000256" key="1">
    <source>
        <dbReference type="SAM" id="Phobius"/>
    </source>
</evidence>
<dbReference type="KEGG" id="ehl:EHLA_0422"/>
<dbReference type="PANTHER" id="PTHR37305:SF1">
    <property type="entry name" value="MEMBRANE PROTEIN"/>
    <property type="match status" value="1"/>
</dbReference>
<protein>
    <submittedName>
        <fullName evidence="2">ABC-2 family transporter protein</fullName>
    </submittedName>
</protein>
<feature type="transmembrane region" description="Helical" evidence="1">
    <location>
        <begin position="154"/>
        <end position="178"/>
    </location>
</feature>
<keyword evidence="1" id="KW-0812">Transmembrane</keyword>
<accession>A0A285PPI7</accession>
<feature type="transmembrane region" description="Helical" evidence="1">
    <location>
        <begin position="185"/>
        <end position="203"/>
    </location>
</feature>
<name>A0A285PPI7_9FIRM</name>
<reference evidence="3" key="1">
    <citation type="submission" date="2017-09" db="EMBL/GenBank/DDBJ databases">
        <authorList>
            <person name="Shetty A S."/>
        </authorList>
    </citation>
    <scope>NUCLEOTIDE SEQUENCE [LARGE SCALE GENOMIC DNA]</scope>
</reference>
<evidence type="ECO:0000313" key="3">
    <source>
        <dbReference type="Proteomes" id="UP000217549"/>
    </source>
</evidence>